<evidence type="ECO:0000313" key="4">
    <source>
        <dbReference type="Proteomes" id="UP000664052"/>
    </source>
</evidence>
<keyword evidence="2" id="KW-0812">Transmembrane</keyword>
<dbReference type="RefSeq" id="WP_207053428.1">
    <property type="nucleotide sequence ID" value="NZ_JAFIMU010000007.1"/>
</dbReference>
<reference evidence="3 4" key="1">
    <citation type="submission" date="2021-02" db="EMBL/GenBank/DDBJ databases">
        <title>De Novo genome assembly of isolated myxobacteria.</title>
        <authorList>
            <person name="Stevens D.C."/>
        </authorList>
    </citation>
    <scope>NUCLEOTIDE SEQUENCE [LARGE SCALE GENOMIC DNA]</scope>
    <source>
        <strain evidence="3 4">ATCC 29039</strain>
    </source>
</reference>
<feature type="compositionally biased region" description="Pro residues" evidence="1">
    <location>
        <begin position="32"/>
        <end position="45"/>
    </location>
</feature>
<proteinExistence type="predicted"/>
<feature type="transmembrane region" description="Helical" evidence="2">
    <location>
        <begin position="56"/>
        <end position="75"/>
    </location>
</feature>
<feature type="region of interest" description="Disordered" evidence="1">
    <location>
        <begin position="288"/>
        <end position="311"/>
    </location>
</feature>
<name>A0ABS3DFF8_9BACT</name>
<feature type="transmembrane region" description="Helical" evidence="2">
    <location>
        <begin position="81"/>
        <end position="108"/>
    </location>
</feature>
<evidence type="ECO:0000256" key="2">
    <source>
        <dbReference type="SAM" id="Phobius"/>
    </source>
</evidence>
<dbReference type="EMBL" id="JAFIMU010000007">
    <property type="protein sequence ID" value="MBN8229946.1"/>
    <property type="molecule type" value="Genomic_DNA"/>
</dbReference>
<keyword evidence="2" id="KW-0472">Membrane</keyword>
<feature type="region of interest" description="Disordered" evidence="1">
    <location>
        <begin position="20"/>
        <end position="50"/>
    </location>
</feature>
<sequence length="340" mass="37469">MPLDREAPQKTRVYTKRAPVAEVLGDLRAMDPRPPPAPEAQPGPDPEQQARKARRLGLGLLLAAVVSFVILRLLPSEQEGLSVLFGFVCFLTLFGGFMVLIVSFTGGVGPLMETSRFMEERFLAPYKEQRRLLLATLLQRFQVDLDAKAPVDVTLDLTSPLAQGNRVHHGKHGTGTREDFVQPWLSLRGPFADGTELRLSVVDQVRILRRTKTTALKSKTKQKRSGGSLMTVALRVKPERYPGLAAMEAHALGAVRLPPGARLKRVRVAEDRVELRVLLDEDWVAQAPRAPSKVPPDEAEPADEAEPDASRTVTMMLLSLYQVLNHSSSRGQPGNVRSTS</sequence>
<dbReference type="Proteomes" id="UP000664052">
    <property type="component" value="Unassembled WGS sequence"/>
</dbReference>
<evidence type="ECO:0000313" key="3">
    <source>
        <dbReference type="EMBL" id="MBN8229946.1"/>
    </source>
</evidence>
<gene>
    <name evidence="3" type="ORF">JYK02_20750</name>
</gene>
<organism evidence="3 4">
    <name type="scientific">Corallococcus macrosporus</name>
    <dbReference type="NCBI Taxonomy" id="35"/>
    <lineage>
        <taxon>Bacteria</taxon>
        <taxon>Pseudomonadati</taxon>
        <taxon>Myxococcota</taxon>
        <taxon>Myxococcia</taxon>
        <taxon>Myxococcales</taxon>
        <taxon>Cystobacterineae</taxon>
        <taxon>Myxococcaceae</taxon>
        <taxon>Corallococcus</taxon>
    </lineage>
</organism>
<comment type="caution">
    <text evidence="3">The sequence shown here is derived from an EMBL/GenBank/DDBJ whole genome shotgun (WGS) entry which is preliminary data.</text>
</comment>
<keyword evidence="4" id="KW-1185">Reference proteome</keyword>
<protein>
    <submittedName>
        <fullName evidence="3">Uncharacterized protein</fullName>
    </submittedName>
</protein>
<evidence type="ECO:0000256" key="1">
    <source>
        <dbReference type="SAM" id="MobiDB-lite"/>
    </source>
</evidence>
<keyword evidence="2" id="KW-1133">Transmembrane helix</keyword>
<feature type="compositionally biased region" description="Acidic residues" evidence="1">
    <location>
        <begin position="297"/>
        <end position="307"/>
    </location>
</feature>
<accession>A0ABS3DFF8</accession>